<evidence type="ECO:0000256" key="1">
    <source>
        <dbReference type="SAM" id="Phobius"/>
    </source>
</evidence>
<name>A0A7U5YF32_SALDZ</name>
<feature type="transmembrane region" description="Helical" evidence="1">
    <location>
        <begin position="32"/>
        <end position="51"/>
    </location>
</feature>
<feature type="transmembrane region" description="Helical" evidence="1">
    <location>
        <begin position="6"/>
        <end position="25"/>
    </location>
</feature>
<evidence type="ECO:0000313" key="3">
    <source>
        <dbReference type="Proteomes" id="UP000252003"/>
    </source>
</evidence>
<organism evidence="2 3">
    <name type="scientific">Salmonella enterica subsp. diarizonae serovar 48:i:z</name>
    <dbReference type="NCBI Taxonomy" id="1192842"/>
    <lineage>
        <taxon>Bacteria</taxon>
        <taxon>Pseudomonadati</taxon>
        <taxon>Pseudomonadota</taxon>
        <taxon>Gammaproteobacteria</taxon>
        <taxon>Enterobacterales</taxon>
        <taxon>Enterobacteriaceae</taxon>
        <taxon>Salmonella</taxon>
    </lineage>
</organism>
<keyword evidence="1" id="KW-1133">Transmembrane helix</keyword>
<feature type="transmembrane region" description="Helical" evidence="1">
    <location>
        <begin position="57"/>
        <end position="77"/>
    </location>
</feature>
<dbReference type="Proteomes" id="UP000252003">
    <property type="component" value="Chromosome"/>
</dbReference>
<reference evidence="2 3" key="1">
    <citation type="submission" date="2018-06" db="EMBL/GenBank/DDBJ databases">
        <title>Salmonella Enterica genomes from various sources.</title>
        <authorList>
            <person name="Nash J.H.E."/>
            <person name="Robertson J."/>
            <person name="Bessonov K."/>
        </authorList>
    </citation>
    <scope>NUCLEOTIDE SEQUENCE [LARGE SCALE GENOMIC DNA]</scope>
    <source>
        <strain evidence="2 3">SA20121591</strain>
    </source>
</reference>
<sequence length="213" mass="24904">MINLPLLFFYGLISLLIIFLVIKFINDSEKWYILTYFISLLVGVLISYHYFTEKLFLISFIFSMSIYLSVLSIYFFIMASITKKQLRKTINAIKLHGSSYLEDNLITPNEKPFTSNCWYVIYFPSDAVLEIGVNIFRATPQLYKKFYIHTLSGRIVYIKPESLKLLDQNDQNILTSLSGFYSFSKRNKIIVDNYADAIKSETPEPWKISEDIE</sequence>
<dbReference type="AlphaFoldDB" id="A0A7U5YF32"/>
<gene>
    <name evidence="2" type="ORF">DOE59_09345</name>
</gene>
<keyword evidence="1" id="KW-0472">Membrane</keyword>
<dbReference type="RefSeq" id="WP_070804115.1">
    <property type="nucleotide sequence ID" value="NZ_CP029989.1"/>
</dbReference>
<protein>
    <submittedName>
        <fullName evidence="2">Uncharacterized protein</fullName>
    </submittedName>
</protein>
<proteinExistence type="predicted"/>
<evidence type="ECO:0000313" key="2">
    <source>
        <dbReference type="EMBL" id="AXC71769.1"/>
    </source>
</evidence>
<keyword evidence="1" id="KW-0812">Transmembrane</keyword>
<accession>A0A7U5YF32</accession>
<dbReference type="EMBL" id="CP029989">
    <property type="protein sequence ID" value="AXC71769.1"/>
    <property type="molecule type" value="Genomic_DNA"/>
</dbReference>